<dbReference type="Gene3D" id="3.40.1190.20">
    <property type="match status" value="1"/>
</dbReference>
<dbReference type="GO" id="GO:0009024">
    <property type="term" value="F:tagatose-6-phosphate kinase activity"/>
    <property type="evidence" value="ECO:0007669"/>
    <property type="project" value="UniProtKB-UniRule"/>
</dbReference>
<accession>G5K496</accession>
<keyword evidence="5 10" id="KW-0418">Kinase</keyword>
<evidence type="ECO:0000256" key="5">
    <source>
        <dbReference type="ARBA" id="ARBA00022777"/>
    </source>
</evidence>
<dbReference type="InterPro" id="IPR017583">
    <property type="entry name" value="Tagatose/fructose_Pkinase"/>
</dbReference>
<sequence>MILTITLNPSIDIAYPLDDFQLDKVNRLNRVEKTARGKGLNVSRVLAQAGQSLTATGLIGGHLGAFLLDRLKEEGISNCFYQIKEETRNCIAILHQGMQTEILEAGPSVSQEEGENFLSHLEALMKDISVVTISGSLPKGLDQNYYQRLLELIRPYHPQVLVDCSGPALRAVLEGKEKSTLIKPNLEELEGLLGLSVGLDNQSLKRALSHSYFEGLEWVVVSLGSKGPFAKHHNHYYRVSIPSISVVNPVGSGDATVAGLAWGLAQEDDDKTLLKKANALGILNAQEPRTGHVNMANYTQLINHIQVEEV</sequence>
<keyword evidence="6 8" id="KW-0067">ATP-binding</keyword>
<dbReference type="RefSeq" id="WP_008090429.1">
    <property type="nucleotide sequence ID" value="NZ_AEUX02000007.1"/>
</dbReference>
<dbReference type="InterPro" id="IPR029056">
    <property type="entry name" value="Ribokinase-like"/>
</dbReference>
<evidence type="ECO:0000313" key="11">
    <source>
        <dbReference type="Proteomes" id="UP000003330"/>
    </source>
</evidence>
<dbReference type="UniPathway" id="UPA00704">
    <property type="reaction ID" value="UER00715"/>
</dbReference>
<comment type="catalytic activity">
    <reaction evidence="8">
        <text>D-tagatofuranose 6-phosphate + ATP = D-tagatofuranose 1,6-bisphosphate + ADP + H(+)</text>
        <dbReference type="Rhea" id="RHEA:12420"/>
        <dbReference type="ChEBI" id="CHEBI:15378"/>
        <dbReference type="ChEBI" id="CHEBI:30616"/>
        <dbReference type="ChEBI" id="CHEBI:58694"/>
        <dbReference type="ChEBI" id="CHEBI:58695"/>
        <dbReference type="ChEBI" id="CHEBI:456216"/>
        <dbReference type="EC" id="2.7.1.144"/>
    </reaction>
</comment>
<dbReference type="GO" id="GO:0005829">
    <property type="term" value="C:cytosol"/>
    <property type="evidence" value="ECO:0007669"/>
    <property type="project" value="TreeGrafter"/>
</dbReference>
<dbReference type="EMBL" id="AEUX02000007">
    <property type="protein sequence ID" value="EHI69320.1"/>
    <property type="molecule type" value="Genomic_DNA"/>
</dbReference>
<dbReference type="PANTHER" id="PTHR46566">
    <property type="entry name" value="1-PHOSPHOFRUCTOKINASE-RELATED"/>
    <property type="match status" value="1"/>
</dbReference>
<dbReference type="InterPro" id="IPR011611">
    <property type="entry name" value="PfkB_dom"/>
</dbReference>
<dbReference type="GO" id="GO:0019512">
    <property type="term" value="P:lactose catabolic process via tagatose-6-phosphate"/>
    <property type="evidence" value="ECO:0007669"/>
    <property type="project" value="InterPro"/>
</dbReference>
<gene>
    <name evidence="10" type="primary">lacC</name>
    <name evidence="10" type="ORF">STRIC_1616</name>
</gene>
<comment type="pathway">
    <text evidence="8">Carbohydrate metabolism; D-tagatose 6-phosphate degradation; D-glyceraldehyde 3-phosphate and glycerone phosphate from D-tagatose 6-phosphate: step 1/2.</text>
</comment>
<comment type="caution">
    <text evidence="10">The sequence shown here is derived from an EMBL/GenBank/DDBJ whole genome shotgun (WGS) entry which is preliminary data.</text>
</comment>
<dbReference type="SUPFAM" id="SSF53613">
    <property type="entry name" value="Ribokinase-like"/>
    <property type="match status" value="1"/>
</dbReference>
<reference evidence="10 11" key="1">
    <citation type="journal article" date="2014" name="Int. J. Syst. Evol. Microbiol.">
        <title>Phylogenomics and the dynamic genome evolution of the genus Streptococcus.</title>
        <authorList>
            <consortium name="The Broad Institute Genome Sequencing Platform"/>
            <person name="Richards V.P."/>
            <person name="Palmer S.R."/>
            <person name="Pavinski Bitar P.D."/>
            <person name="Qin X."/>
            <person name="Weinstock G.M."/>
            <person name="Highlander S.K."/>
            <person name="Town C.D."/>
            <person name="Burne R.A."/>
            <person name="Stanhope M.J."/>
        </authorList>
    </citation>
    <scope>NUCLEOTIDE SEQUENCE [LARGE SCALE GENOMIC DNA]</scope>
    <source>
        <strain evidence="10 11">707-05</strain>
    </source>
</reference>
<dbReference type="PANTHER" id="PTHR46566:SF5">
    <property type="entry name" value="1-PHOSPHOFRUCTOKINASE"/>
    <property type="match status" value="1"/>
</dbReference>
<feature type="domain" description="Carbohydrate kinase PfkB" evidence="9">
    <location>
        <begin position="6"/>
        <end position="292"/>
    </location>
</feature>
<dbReference type="STRING" id="764299.STRIC_1616"/>
<evidence type="ECO:0000259" key="9">
    <source>
        <dbReference type="Pfam" id="PF00294"/>
    </source>
</evidence>
<dbReference type="InterPro" id="IPR002173">
    <property type="entry name" value="Carboh/pur_kinase_PfkB_CS"/>
</dbReference>
<evidence type="ECO:0000256" key="6">
    <source>
        <dbReference type="ARBA" id="ARBA00022840"/>
    </source>
</evidence>
<name>G5K496_9STRE</name>
<dbReference type="PROSITE" id="PS00584">
    <property type="entry name" value="PFKB_KINASES_2"/>
    <property type="match status" value="1"/>
</dbReference>
<comment type="similarity">
    <text evidence="1">Belongs to the carbohydrate kinase pfkB family.</text>
</comment>
<dbReference type="GO" id="GO:0008443">
    <property type="term" value="F:phosphofructokinase activity"/>
    <property type="evidence" value="ECO:0007669"/>
    <property type="project" value="UniProtKB-ARBA"/>
</dbReference>
<keyword evidence="3 8" id="KW-0423">Lactose metabolism</keyword>
<comment type="similarity">
    <text evidence="8">Belongs to the carbohydrate kinase PfkB family. LacC subfamily.</text>
</comment>
<evidence type="ECO:0000256" key="3">
    <source>
        <dbReference type="ARBA" id="ARBA00022736"/>
    </source>
</evidence>
<dbReference type="AlphaFoldDB" id="G5K496"/>
<dbReference type="EC" id="2.7.1.144" evidence="7 8"/>
<dbReference type="OrthoDB" id="9801219at2"/>
<organism evidence="10 11">
    <name type="scientific">Streptococcus ictaluri 707-05</name>
    <dbReference type="NCBI Taxonomy" id="764299"/>
    <lineage>
        <taxon>Bacteria</taxon>
        <taxon>Bacillati</taxon>
        <taxon>Bacillota</taxon>
        <taxon>Bacilli</taxon>
        <taxon>Lactobacillales</taxon>
        <taxon>Streptococcaceae</taxon>
        <taxon>Streptococcus</taxon>
    </lineage>
</organism>
<dbReference type="NCBIfam" id="TIGR03168">
    <property type="entry name" value="1-PFK"/>
    <property type="match status" value="1"/>
</dbReference>
<dbReference type="GO" id="GO:0044281">
    <property type="term" value="P:small molecule metabolic process"/>
    <property type="evidence" value="ECO:0007669"/>
    <property type="project" value="UniProtKB-ARBA"/>
</dbReference>
<keyword evidence="11" id="KW-1185">Reference proteome</keyword>
<evidence type="ECO:0000256" key="4">
    <source>
        <dbReference type="ARBA" id="ARBA00022741"/>
    </source>
</evidence>
<dbReference type="FunFam" id="3.40.1190.20:FF:000001">
    <property type="entry name" value="Phosphofructokinase"/>
    <property type="match status" value="1"/>
</dbReference>
<dbReference type="GO" id="GO:0005524">
    <property type="term" value="F:ATP binding"/>
    <property type="evidence" value="ECO:0007669"/>
    <property type="project" value="UniProtKB-KW"/>
</dbReference>
<proteinExistence type="inferred from homology"/>
<keyword evidence="2 8" id="KW-0808">Transferase</keyword>
<dbReference type="GO" id="GO:2001059">
    <property type="term" value="P:D-tagatose 6-phosphate catabolic process"/>
    <property type="evidence" value="ECO:0007669"/>
    <property type="project" value="UniProtKB-UniPathway"/>
</dbReference>
<evidence type="ECO:0000256" key="8">
    <source>
        <dbReference type="PIRNR" id="PIRNR000535"/>
    </source>
</evidence>
<dbReference type="PIRSF" id="PIRSF000535">
    <property type="entry name" value="1PFK/6PFK/LacC"/>
    <property type="match status" value="1"/>
</dbReference>
<dbReference type="CDD" id="cd01164">
    <property type="entry name" value="FruK_PfkB_like"/>
    <property type="match status" value="1"/>
</dbReference>
<dbReference type="InterPro" id="IPR005926">
    <property type="entry name" value="LacC"/>
</dbReference>
<dbReference type="eggNOG" id="COG1105">
    <property type="taxonomic scope" value="Bacteria"/>
</dbReference>
<evidence type="ECO:0000256" key="7">
    <source>
        <dbReference type="NCBIfam" id="TIGR01231"/>
    </source>
</evidence>
<dbReference type="Pfam" id="PF00294">
    <property type="entry name" value="PfkB"/>
    <property type="match status" value="1"/>
</dbReference>
<evidence type="ECO:0000256" key="2">
    <source>
        <dbReference type="ARBA" id="ARBA00022679"/>
    </source>
</evidence>
<evidence type="ECO:0000256" key="1">
    <source>
        <dbReference type="ARBA" id="ARBA00005380"/>
    </source>
</evidence>
<keyword evidence="4 8" id="KW-0547">Nucleotide-binding</keyword>
<dbReference type="NCBIfam" id="TIGR01231">
    <property type="entry name" value="lacC"/>
    <property type="match status" value="1"/>
</dbReference>
<dbReference type="Proteomes" id="UP000003330">
    <property type="component" value="Unassembled WGS sequence"/>
</dbReference>
<evidence type="ECO:0000313" key="10">
    <source>
        <dbReference type="EMBL" id="EHI69320.1"/>
    </source>
</evidence>
<protein>
    <recommendedName>
        <fullName evidence="7 8">Tagatose-6-phosphate kinase</fullName>
        <ecNumber evidence="7 8">2.7.1.144</ecNumber>
    </recommendedName>
</protein>